<keyword evidence="7" id="KW-1185">Reference proteome</keyword>
<evidence type="ECO:0000259" key="5">
    <source>
        <dbReference type="PROSITE" id="PS51007"/>
    </source>
</evidence>
<proteinExistence type="predicted"/>
<reference evidence="6 7" key="1">
    <citation type="submission" date="2024-06" db="EMBL/GenBank/DDBJ databases">
        <authorList>
            <person name="Woo H."/>
        </authorList>
    </citation>
    <scope>NUCLEOTIDE SEQUENCE [LARGE SCALE GENOMIC DNA]</scope>
    <source>
        <strain evidence="6 7">Si-c</strain>
    </source>
</reference>
<evidence type="ECO:0000313" key="7">
    <source>
        <dbReference type="Proteomes" id="UP001556220"/>
    </source>
</evidence>
<gene>
    <name evidence="6" type="ORF">ABQJ54_05820</name>
</gene>
<dbReference type="Gene3D" id="1.10.760.10">
    <property type="entry name" value="Cytochrome c-like domain"/>
    <property type="match status" value="2"/>
</dbReference>
<evidence type="ECO:0000256" key="3">
    <source>
        <dbReference type="ARBA" id="ARBA00023004"/>
    </source>
</evidence>
<name>A0ABV3QBQ3_9GAMM</name>
<dbReference type="InterPro" id="IPR009056">
    <property type="entry name" value="Cyt_c-like_dom"/>
</dbReference>
<organism evidence="6 7">
    <name type="scientific">Rhodanobacter lycopersici</name>
    <dbReference type="NCBI Taxonomy" id="3162487"/>
    <lineage>
        <taxon>Bacteria</taxon>
        <taxon>Pseudomonadati</taxon>
        <taxon>Pseudomonadota</taxon>
        <taxon>Gammaproteobacteria</taxon>
        <taxon>Lysobacterales</taxon>
        <taxon>Rhodanobacteraceae</taxon>
        <taxon>Rhodanobacter</taxon>
    </lineage>
</organism>
<dbReference type="RefSeq" id="WP_367853323.1">
    <property type="nucleotide sequence ID" value="NZ_JBFOHK010000001.1"/>
</dbReference>
<dbReference type="PANTHER" id="PTHR35008:SF4">
    <property type="entry name" value="BLL4482 PROTEIN"/>
    <property type="match status" value="1"/>
</dbReference>
<evidence type="ECO:0000256" key="1">
    <source>
        <dbReference type="ARBA" id="ARBA00022617"/>
    </source>
</evidence>
<dbReference type="InterPro" id="IPR014353">
    <property type="entry name" value="Membr-bd_ADH_cyt_c"/>
</dbReference>
<dbReference type="SUPFAM" id="SSF46626">
    <property type="entry name" value="Cytochrome c"/>
    <property type="match status" value="3"/>
</dbReference>
<evidence type="ECO:0000313" key="6">
    <source>
        <dbReference type="EMBL" id="MEW9571263.1"/>
    </source>
</evidence>
<protein>
    <submittedName>
        <fullName evidence="6">Cytochrome c</fullName>
    </submittedName>
</protein>
<evidence type="ECO:0000256" key="4">
    <source>
        <dbReference type="PROSITE-ProRule" id="PRU00433"/>
    </source>
</evidence>
<dbReference type="Proteomes" id="UP001556220">
    <property type="component" value="Unassembled WGS sequence"/>
</dbReference>
<keyword evidence="1 4" id="KW-0349">Heme</keyword>
<keyword evidence="3 4" id="KW-0408">Iron</keyword>
<dbReference type="PROSITE" id="PS51007">
    <property type="entry name" value="CYTC"/>
    <property type="match status" value="2"/>
</dbReference>
<feature type="domain" description="Cytochrome c" evidence="5">
    <location>
        <begin position="48"/>
        <end position="303"/>
    </location>
</feature>
<feature type="domain" description="Cytochrome c" evidence="5">
    <location>
        <begin position="319"/>
        <end position="409"/>
    </location>
</feature>
<dbReference type="Pfam" id="PF00034">
    <property type="entry name" value="Cytochrom_C"/>
    <property type="match status" value="2"/>
</dbReference>
<dbReference type="PIRSF" id="PIRSF000018">
    <property type="entry name" value="Mb_ADH_cyt_c"/>
    <property type="match status" value="1"/>
</dbReference>
<dbReference type="InterPro" id="IPR036909">
    <property type="entry name" value="Cyt_c-like_dom_sf"/>
</dbReference>
<sequence>MRLLRRALMAVVLLAFALAAWWLLRPLGHAPVPRSASAVDEATLRDPVLIARGAYLATAGDCAACHTAQGGQPYAGGRLIPTPFGNIAAPNLTPDPATGLGEWSFEDFWQALHRGIGRQREPLYPAFPYTSYTRLTHDDALAIYAWLQSLPPVRRPSVPNQLAFPYSLRRLLVGWRALYFREGTYRPDPNRPVAWNRGAYLVEGLGHCNECHAPRNALGAIERDRHLGGGEIPAQSWYAPGLGTQGHGGLEAWSAQQIVDVLKTGQSARGVAFGPMADVVRQSTQHLSDDDLHAIADYLVALPRRPAPPAPPALFDAERLAKQGGVLYRQRCADCHGADGRGVPGIYPPLDGNASTTEPGGINAIRVVLLGGFAPSTAVHPRPYSMPPYAQQLDDTDVASVVSYIRRAWSNRASAVSPQDVSRYRHTPVD</sequence>
<keyword evidence="2 4" id="KW-0479">Metal-binding</keyword>
<dbReference type="InterPro" id="IPR051459">
    <property type="entry name" value="Cytochrome_c-type_DH"/>
</dbReference>
<dbReference type="EMBL" id="JBFOHK010000001">
    <property type="protein sequence ID" value="MEW9571263.1"/>
    <property type="molecule type" value="Genomic_DNA"/>
</dbReference>
<accession>A0ABV3QBQ3</accession>
<comment type="caution">
    <text evidence="6">The sequence shown here is derived from an EMBL/GenBank/DDBJ whole genome shotgun (WGS) entry which is preliminary data.</text>
</comment>
<dbReference type="PANTHER" id="PTHR35008">
    <property type="entry name" value="BLL4482 PROTEIN-RELATED"/>
    <property type="match status" value="1"/>
</dbReference>
<evidence type="ECO:0000256" key="2">
    <source>
        <dbReference type="ARBA" id="ARBA00022723"/>
    </source>
</evidence>